<accession>A0A1E4S3B0</accession>
<dbReference type="AlphaFoldDB" id="A0A1E4S3B0"/>
<dbReference type="PIRSF" id="PIRSF016468">
    <property type="entry name" value="PHF5"/>
    <property type="match status" value="1"/>
</dbReference>
<organism evidence="2 3">
    <name type="scientific">Cyberlindnera jadinii (strain ATCC 18201 / CBS 1600 / BCRC 20928 / JCM 3617 / NBRC 0987 / NRRL Y-1542)</name>
    <name type="common">Torula yeast</name>
    <name type="synonym">Candida utilis</name>
    <dbReference type="NCBI Taxonomy" id="983966"/>
    <lineage>
        <taxon>Eukaryota</taxon>
        <taxon>Fungi</taxon>
        <taxon>Dikarya</taxon>
        <taxon>Ascomycota</taxon>
        <taxon>Saccharomycotina</taxon>
        <taxon>Saccharomycetes</taxon>
        <taxon>Phaffomycetales</taxon>
        <taxon>Phaffomycetaceae</taxon>
        <taxon>Cyberlindnera</taxon>
    </lineage>
</organism>
<gene>
    <name evidence="2" type="ORF">CYBJADRAFT_167346</name>
</gene>
<comment type="similarity">
    <text evidence="1">Belongs to the PHF5 family.</text>
</comment>
<keyword evidence="3" id="KW-1185">Reference proteome</keyword>
<name>A0A1E4S3B0_CYBJN</name>
<dbReference type="OMA" id="AYYCWEC"/>
<reference evidence="2 3" key="1">
    <citation type="journal article" date="2016" name="Proc. Natl. Acad. Sci. U.S.A.">
        <title>Comparative genomics of biotechnologically important yeasts.</title>
        <authorList>
            <person name="Riley R."/>
            <person name="Haridas S."/>
            <person name="Wolfe K.H."/>
            <person name="Lopes M.R."/>
            <person name="Hittinger C.T."/>
            <person name="Goeker M."/>
            <person name="Salamov A.A."/>
            <person name="Wisecaver J.H."/>
            <person name="Long T.M."/>
            <person name="Calvey C.H."/>
            <person name="Aerts A.L."/>
            <person name="Barry K.W."/>
            <person name="Choi C."/>
            <person name="Clum A."/>
            <person name="Coughlan A.Y."/>
            <person name="Deshpande S."/>
            <person name="Douglass A.P."/>
            <person name="Hanson S.J."/>
            <person name="Klenk H.-P."/>
            <person name="LaButti K.M."/>
            <person name="Lapidus A."/>
            <person name="Lindquist E.A."/>
            <person name="Lipzen A.M."/>
            <person name="Meier-Kolthoff J.P."/>
            <person name="Ohm R.A."/>
            <person name="Otillar R.P."/>
            <person name="Pangilinan J.L."/>
            <person name="Peng Y."/>
            <person name="Rokas A."/>
            <person name="Rosa C.A."/>
            <person name="Scheuner C."/>
            <person name="Sibirny A.A."/>
            <person name="Slot J.C."/>
            <person name="Stielow J.B."/>
            <person name="Sun H."/>
            <person name="Kurtzman C.P."/>
            <person name="Blackwell M."/>
            <person name="Grigoriev I.V."/>
            <person name="Jeffries T.W."/>
        </authorList>
    </citation>
    <scope>NUCLEOTIDE SEQUENCE [LARGE SCALE GENOMIC DNA]</scope>
    <source>
        <strain evidence="3">ATCC 18201 / CBS 1600 / BCRC 20928 / JCM 3617 / NBRC 0987 / NRRL Y-1542</strain>
    </source>
</reference>
<dbReference type="PANTHER" id="PTHR13120">
    <property type="entry name" value="PHD FINGER-LIKE DOMAIN-CONTAINING PROTEIN 5A"/>
    <property type="match status" value="1"/>
</dbReference>
<dbReference type="Proteomes" id="UP000094389">
    <property type="component" value="Unassembled WGS sequence"/>
</dbReference>
<dbReference type="GO" id="GO:0000398">
    <property type="term" value="P:mRNA splicing, via spliceosome"/>
    <property type="evidence" value="ECO:0007669"/>
    <property type="project" value="InterPro"/>
</dbReference>
<dbReference type="OrthoDB" id="10248186at2759"/>
<dbReference type="EMBL" id="KV453929">
    <property type="protein sequence ID" value="ODV73943.1"/>
    <property type="molecule type" value="Genomic_DNA"/>
</dbReference>
<dbReference type="STRING" id="983966.A0A1E4S3B0"/>
<evidence type="ECO:0000256" key="1">
    <source>
        <dbReference type="ARBA" id="ARBA00008626"/>
    </source>
</evidence>
<dbReference type="Pfam" id="PF03660">
    <property type="entry name" value="PHF5"/>
    <property type="match status" value="1"/>
</dbReference>
<proteinExistence type="inferred from homology"/>
<dbReference type="RefSeq" id="XP_020070982.1">
    <property type="nucleotide sequence ID" value="XM_020214868.1"/>
</dbReference>
<dbReference type="GeneID" id="30989264"/>
<dbReference type="InterPro" id="IPR005345">
    <property type="entry name" value="PHF5"/>
</dbReference>
<protein>
    <submittedName>
        <fullName evidence="2">PHF5-like protein</fullName>
    </submittedName>
</protein>
<sequence length="113" mass="12727">MSRHQFDLVMCLKQPGTHIGRLCEKCDGRCPMCDSFVRPTAKVRICEECAFGQGAEKCVICGGHGVSDAFYCHTCVMLEKDRDGCPKIVNIGSSRMDVFYEKKKQRQMGELQN</sequence>
<evidence type="ECO:0000313" key="2">
    <source>
        <dbReference type="EMBL" id="ODV73943.1"/>
    </source>
</evidence>
<evidence type="ECO:0000313" key="3">
    <source>
        <dbReference type="Proteomes" id="UP000094389"/>
    </source>
</evidence>